<reference evidence="1" key="1">
    <citation type="submission" date="2023-03" db="EMBL/GenBank/DDBJ databases">
        <title>Massive genome expansion in bonnet fungi (Mycena s.s.) driven by repeated elements and novel gene families across ecological guilds.</title>
        <authorList>
            <consortium name="Lawrence Berkeley National Laboratory"/>
            <person name="Harder C.B."/>
            <person name="Miyauchi S."/>
            <person name="Viragh M."/>
            <person name="Kuo A."/>
            <person name="Thoen E."/>
            <person name="Andreopoulos B."/>
            <person name="Lu D."/>
            <person name="Skrede I."/>
            <person name="Drula E."/>
            <person name="Henrissat B."/>
            <person name="Morin E."/>
            <person name="Kohler A."/>
            <person name="Barry K."/>
            <person name="LaButti K."/>
            <person name="Morin E."/>
            <person name="Salamov A."/>
            <person name="Lipzen A."/>
            <person name="Mereny Z."/>
            <person name="Hegedus B."/>
            <person name="Baldrian P."/>
            <person name="Stursova M."/>
            <person name="Weitz H."/>
            <person name="Taylor A."/>
            <person name="Grigoriev I.V."/>
            <person name="Nagy L.G."/>
            <person name="Martin F."/>
            <person name="Kauserud H."/>
        </authorList>
    </citation>
    <scope>NUCLEOTIDE SEQUENCE</scope>
    <source>
        <strain evidence="1">CBHHK188m</strain>
    </source>
</reference>
<name>A0AAD7NCG6_9AGAR</name>
<sequence length="194" mass="21131">MPSERVTGEFREFRWCNLIFTRDRVFDAEPPATVLPAPTVEDMGAADARLACLACAKREPPPSGLMDTRNDSQSVSVQGVRATVSAYSWRNAARHEGEMHDSRPTAWHMLGARDAAVARALEVLSCAHCLDAPHEKAPMTLAAIHEHLAGRHDMLAPAVCDEDYYRTPAAPEVYCSAHFPAPTLTVEGLPRAGA</sequence>
<gene>
    <name evidence="1" type="ORF">DFH07DRAFT_959541</name>
</gene>
<dbReference type="Proteomes" id="UP001215280">
    <property type="component" value="Unassembled WGS sequence"/>
</dbReference>
<dbReference type="EMBL" id="JARJLG010000065">
    <property type="protein sequence ID" value="KAJ7754967.1"/>
    <property type="molecule type" value="Genomic_DNA"/>
</dbReference>
<comment type="caution">
    <text evidence="1">The sequence shown here is derived from an EMBL/GenBank/DDBJ whole genome shotgun (WGS) entry which is preliminary data.</text>
</comment>
<accession>A0AAD7NCG6</accession>
<evidence type="ECO:0000313" key="2">
    <source>
        <dbReference type="Proteomes" id="UP001215280"/>
    </source>
</evidence>
<dbReference type="AlphaFoldDB" id="A0AAD7NCG6"/>
<protein>
    <submittedName>
        <fullName evidence="1">Uncharacterized protein</fullName>
    </submittedName>
</protein>
<evidence type="ECO:0000313" key="1">
    <source>
        <dbReference type="EMBL" id="KAJ7754967.1"/>
    </source>
</evidence>
<organism evidence="1 2">
    <name type="scientific">Mycena maculata</name>
    <dbReference type="NCBI Taxonomy" id="230809"/>
    <lineage>
        <taxon>Eukaryota</taxon>
        <taxon>Fungi</taxon>
        <taxon>Dikarya</taxon>
        <taxon>Basidiomycota</taxon>
        <taxon>Agaricomycotina</taxon>
        <taxon>Agaricomycetes</taxon>
        <taxon>Agaricomycetidae</taxon>
        <taxon>Agaricales</taxon>
        <taxon>Marasmiineae</taxon>
        <taxon>Mycenaceae</taxon>
        <taxon>Mycena</taxon>
    </lineage>
</organism>
<proteinExistence type="predicted"/>
<keyword evidence="2" id="KW-1185">Reference proteome</keyword>